<protein>
    <recommendedName>
        <fullName evidence="4">Apple domain-containing protein</fullName>
    </recommendedName>
</protein>
<name>A0AAE0LB93_9CHLO</name>
<reference evidence="2 3" key="1">
    <citation type="journal article" date="2015" name="Genome Biol. Evol.">
        <title>Comparative Genomics of a Bacterivorous Green Alga Reveals Evolutionary Causalities and Consequences of Phago-Mixotrophic Mode of Nutrition.</title>
        <authorList>
            <person name="Burns J.A."/>
            <person name="Paasch A."/>
            <person name="Narechania A."/>
            <person name="Kim E."/>
        </authorList>
    </citation>
    <scope>NUCLEOTIDE SEQUENCE [LARGE SCALE GENOMIC DNA]</scope>
    <source>
        <strain evidence="2 3">PLY_AMNH</strain>
    </source>
</reference>
<feature type="chain" id="PRO_5042248137" description="Apple domain-containing protein" evidence="1">
    <location>
        <begin position="22"/>
        <end position="136"/>
    </location>
</feature>
<comment type="caution">
    <text evidence="2">The sequence shown here is derived from an EMBL/GenBank/DDBJ whole genome shotgun (WGS) entry which is preliminary data.</text>
</comment>
<feature type="signal peptide" evidence="1">
    <location>
        <begin position="1"/>
        <end position="21"/>
    </location>
</feature>
<organism evidence="2 3">
    <name type="scientific">Cymbomonas tetramitiformis</name>
    <dbReference type="NCBI Taxonomy" id="36881"/>
    <lineage>
        <taxon>Eukaryota</taxon>
        <taxon>Viridiplantae</taxon>
        <taxon>Chlorophyta</taxon>
        <taxon>Pyramimonadophyceae</taxon>
        <taxon>Pyramimonadales</taxon>
        <taxon>Pyramimonadaceae</taxon>
        <taxon>Cymbomonas</taxon>
    </lineage>
</organism>
<proteinExistence type="predicted"/>
<dbReference type="EMBL" id="LGRX02005258">
    <property type="protein sequence ID" value="KAK3278838.1"/>
    <property type="molecule type" value="Genomic_DNA"/>
</dbReference>
<keyword evidence="3" id="KW-1185">Reference proteome</keyword>
<dbReference type="AlphaFoldDB" id="A0AAE0LB93"/>
<dbReference type="Proteomes" id="UP001190700">
    <property type="component" value="Unassembled WGS sequence"/>
</dbReference>
<evidence type="ECO:0000313" key="3">
    <source>
        <dbReference type="Proteomes" id="UP001190700"/>
    </source>
</evidence>
<accession>A0AAE0LB93</accession>
<keyword evidence="1" id="KW-0732">Signal</keyword>
<gene>
    <name evidence="2" type="ORF">CYMTET_13250</name>
</gene>
<evidence type="ECO:0008006" key="4">
    <source>
        <dbReference type="Google" id="ProtNLM"/>
    </source>
</evidence>
<evidence type="ECO:0000313" key="2">
    <source>
        <dbReference type="EMBL" id="KAK3278838.1"/>
    </source>
</evidence>
<evidence type="ECO:0000256" key="1">
    <source>
        <dbReference type="SAM" id="SignalP"/>
    </source>
</evidence>
<sequence length="136" mass="14489">MRYSIPCILSIFLAGFAGVASQDTGLETSGGAWKRVYRPSDRSRYGSASNCGKFLWEDDSGSPSLAACQAACDAAEKHGCNTINYNDTLSACERCNLLVTDLVPVLGGLSFGAFTLADIRSVGTAHFLLLKLELQT</sequence>